<evidence type="ECO:0000313" key="4">
    <source>
        <dbReference type="Proteomes" id="UP000663829"/>
    </source>
</evidence>
<dbReference type="AlphaFoldDB" id="A0A814LBQ8"/>
<feature type="region of interest" description="Disordered" evidence="1">
    <location>
        <begin position="356"/>
        <end position="377"/>
    </location>
</feature>
<organism evidence="2 4">
    <name type="scientific">Didymodactylos carnosus</name>
    <dbReference type="NCBI Taxonomy" id="1234261"/>
    <lineage>
        <taxon>Eukaryota</taxon>
        <taxon>Metazoa</taxon>
        <taxon>Spiralia</taxon>
        <taxon>Gnathifera</taxon>
        <taxon>Rotifera</taxon>
        <taxon>Eurotatoria</taxon>
        <taxon>Bdelloidea</taxon>
        <taxon>Philodinida</taxon>
        <taxon>Philodinidae</taxon>
        <taxon>Didymodactylos</taxon>
    </lineage>
</organism>
<accession>A0A814LBQ8</accession>
<dbReference type="OrthoDB" id="10066021at2759"/>
<evidence type="ECO:0000313" key="3">
    <source>
        <dbReference type="EMBL" id="CAF3831944.1"/>
    </source>
</evidence>
<dbReference type="EMBL" id="CAJNOQ010004539">
    <property type="protein sequence ID" value="CAF1063942.1"/>
    <property type="molecule type" value="Genomic_DNA"/>
</dbReference>
<feature type="compositionally biased region" description="Basic and acidic residues" evidence="1">
    <location>
        <begin position="362"/>
        <end position="377"/>
    </location>
</feature>
<keyword evidence="4" id="KW-1185">Reference proteome</keyword>
<proteinExistence type="predicted"/>
<sequence>MASTYSDSMGFADHQPSYREMQQELKKRKINAGGTKEELTKRYKKALGGEDKDKEILSKQTICHLGENVTYVEQKSVITRMPDLYTYNGLINQIKAIKYQVVTVENLINNRLKNETKNQNQLKFRSLTFLDPYGNQIVNKHMDHELINKIVKIYKKDYVPKYLQRWIHIGHIDHDQISSINESELISTVSECISSHQFIAYGRVTVWLGSYDNPTFKKYVLAVVLIDNMEKIKRQMARLERFMCMELKSCILNNRDELNERDWNEGKVVKWEDTILSSGLYQDNCVLMAKIGNEKIRHVLAFKFKDIKNVHQLSSATLQESIVQAQAILSALYRKATTIYTAADIPKLTEIIMLTDAPNGNDDDKNNSDDNDVSHDQ</sequence>
<feature type="region of interest" description="Disordered" evidence="1">
    <location>
        <begin position="1"/>
        <end position="33"/>
    </location>
</feature>
<dbReference type="Proteomes" id="UP000681722">
    <property type="component" value="Unassembled WGS sequence"/>
</dbReference>
<dbReference type="Proteomes" id="UP000663829">
    <property type="component" value="Unassembled WGS sequence"/>
</dbReference>
<name>A0A814LBQ8_9BILA</name>
<evidence type="ECO:0008006" key="5">
    <source>
        <dbReference type="Google" id="ProtNLM"/>
    </source>
</evidence>
<evidence type="ECO:0000313" key="2">
    <source>
        <dbReference type="EMBL" id="CAF1063942.1"/>
    </source>
</evidence>
<comment type="caution">
    <text evidence="2">The sequence shown here is derived from an EMBL/GenBank/DDBJ whole genome shotgun (WGS) entry which is preliminary data.</text>
</comment>
<dbReference type="EMBL" id="CAJOBC010004539">
    <property type="protein sequence ID" value="CAF3831944.1"/>
    <property type="molecule type" value="Genomic_DNA"/>
</dbReference>
<evidence type="ECO:0000256" key="1">
    <source>
        <dbReference type="SAM" id="MobiDB-lite"/>
    </source>
</evidence>
<gene>
    <name evidence="2" type="ORF">GPM918_LOCUS16927</name>
    <name evidence="3" type="ORF">SRO942_LOCUS16926</name>
</gene>
<protein>
    <recommendedName>
        <fullName evidence="5">SAP domain-containing protein</fullName>
    </recommendedName>
</protein>
<reference evidence="2" key="1">
    <citation type="submission" date="2021-02" db="EMBL/GenBank/DDBJ databases">
        <authorList>
            <person name="Nowell W R."/>
        </authorList>
    </citation>
    <scope>NUCLEOTIDE SEQUENCE</scope>
</reference>